<dbReference type="AlphaFoldDB" id="A0A1X0P5L3"/>
<reference evidence="8 9" key="1">
    <citation type="submission" date="2017-03" db="EMBL/GenBank/DDBJ databases">
        <title>An alternative strategy for trypanosome survival in the mammalian bloodstream revealed through genome and transcriptome analysis of the ubiquitous bovine parasite Trypanosoma (Megatrypanum) theileri.</title>
        <authorList>
            <person name="Kelly S."/>
            <person name="Ivens A."/>
            <person name="Mott A."/>
            <person name="O'Neill E."/>
            <person name="Emms D."/>
            <person name="Macleod O."/>
            <person name="Voorheis P."/>
            <person name="Matthews J."/>
            <person name="Matthews K."/>
            <person name="Carrington M."/>
        </authorList>
    </citation>
    <scope>NUCLEOTIDE SEQUENCE [LARGE SCALE GENOMIC DNA]</scope>
    <source>
        <strain evidence="8">Edinburgh</strain>
    </source>
</reference>
<comment type="caution">
    <text evidence="8">The sequence shown here is derived from an EMBL/GenBank/DDBJ whole genome shotgun (WGS) entry which is preliminary data.</text>
</comment>
<dbReference type="GO" id="GO:0005794">
    <property type="term" value="C:Golgi apparatus"/>
    <property type="evidence" value="ECO:0007669"/>
    <property type="project" value="TreeGrafter"/>
</dbReference>
<dbReference type="RefSeq" id="XP_028886187.1">
    <property type="nucleotide sequence ID" value="XM_029022529.1"/>
</dbReference>
<protein>
    <recommendedName>
        <fullName evidence="10">Miltefosine transporter beta subunit</fullName>
    </recommendedName>
</protein>
<evidence type="ECO:0000256" key="1">
    <source>
        <dbReference type="ARBA" id="ARBA00004141"/>
    </source>
</evidence>
<evidence type="ECO:0000256" key="3">
    <source>
        <dbReference type="ARBA" id="ARBA00022692"/>
    </source>
</evidence>
<keyword evidence="4 7" id="KW-1133">Transmembrane helix</keyword>
<dbReference type="GeneID" id="39982309"/>
<evidence type="ECO:0000256" key="4">
    <source>
        <dbReference type="ARBA" id="ARBA00022989"/>
    </source>
</evidence>
<gene>
    <name evidence="8" type="ORF">TM35_000043350</name>
</gene>
<dbReference type="GO" id="GO:0005886">
    <property type="term" value="C:plasma membrane"/>
    <property type="evidence" value="ECO:0007669"/>
    <property type="project" value="TreeGrafter"/>
</dbReference>
<dbReference type="STRING" id="67003.A0A1X0P5L3"/>
<dbReference type="VEuPathDB" id="TriTrypDB:TM35_000043350"/>
<name>A0A1X0P5L3_9TRYP</name>
<evidence type="ECO:0000256" key="6">
    <source>
        <dbReference type="PIRNR" id="PIRNR015840"/>
    </source>
</evidence>
<dbReference type="Pfam" id="PF03381">
    <property type="entry name" value="CDC50"/>
    <property type="match status" value="1"/>
</dbReference>
<keyword evidence="3 7" id="KW-0812">Transmembrane</keyword>
<dbReference type="InterPro" id="IPR005045">
    <property type="entry name" value="CDC50/LEM3_fam"/>
</dbReference>
<feature type="transmembrane region" description="Helical" evidence="7">
    <location>
        <begin position="28"/>
        <end position="50"/>
    </location>
</feature>
<evidence type="ECO:0000256" key="2">
    <source>
        <dbReference type="ARBA" id="ARBA00009457"/>
    </source>
</evidence>
<dbReference type="Proteomes" id="UP000192257">
    <property type="component" value="Unassembled WGS sequence"/>
</dbReference>
<sequence>MPETSRSTLDLLRQQRLPAWQPILTPPLVVLGFAIVTIIFIPLGGMIAVTNKQAMEINVRYDDIQHCTRTHNTGEFTYEGNNMTYKTGCLTEVNFEIKETMRAPIYLYYGLTNFYQNHRRYSNSRSDAQLAGAVVRDIPDASPLVVPGEITSTTGTPITYGGNSDLHYKDFIYVPAGLIAWSMFNDTFTLYKKKDSTGAEPDLELICNGTDFSKKNNEPLGESISKNYCSKKGIAWETDVKERFKEPDLATYHLFWTAARDLYTGVNSSPPLSNDSFFNNGWYANELGHAIPVTTDEDLMVWMRTASLPKFRKLHRIIHKDLVPGKYVMKIGEHFDISSFGGTKSFSLATLSWLGGKNNNLAVMYFSVGGIAALFAVILLVAYRIGGDRASKAIEELVQK</sequence>
<organism evidence="8 9">
    <name type="scientific">Trypanosoma theileri</name>
    <dbReference type="NCBI Taxonomy" id="67003"/>
    <lineage>
        <taxon>Eukaryota</taxon>
        <taxon>Discoba</taxon>
        <taxon>Euglenozoa</taxon>
        <taxon>Kinetoplastea</taxon>
        <taxon>Metakinetoplastina</taxon>
        <taxon>Trypanosomatida</taxon>
        <taxon>Trypanosomatidae</taxon>
        <taxon>Trypanosoma</taxon>
    </lineage>
</organism>
<keyword evidence="5 6" id="KW-0472">Membrane</keyword>
<evidence type="ECO:0000313" key="8">
    <source>
        <dbReference type="EMBL" id="ORC92121.1"/>
    </source>
</evidence>
<evidence type="ECO:0000313" key="9">
    <source>
        <dbReference type="Proteomes" id="UP000192257"/>
    </source>
</evidence>
<comment type="subcellular location">
    <subcellularLocation>
        <location evidence="1">Membrane</location>
        <topology evidence="1">Multi-pass membrane protein</topology>
    </subcellularLocation>
</comment>
<dbReference type="OrthoDB" id="340608at2759"/>
<evidence type="ECO:0000256" key="7">
    <source>
        <dbReference type="SAM" id="Phobius"/>
    </source>
</evidence>
<dbReference type="PANTHER" id="PTHR10926:SF0">
    <property type="entry name" value="CDC50, ISOFORM A"/>
    <property type="match status" value="1"/>
</dbReference>
<dbReference type="GO" id="GO:0005783">
    <property type="term" value="C:endoplasmic reticulum"/>
    <property type="evidence" value="ECO:0007669"/>
    <property type="project" value="TreeGrafter"/>
</dbReference>
<accession>A0A1X0P5L3</accession>
<comment type="similarity">
    <text evidence="2 6">Belongs to the CDC50/LEM3 family.</text>
</comment>
<evidence type="ECO:0000256" key="5">
    <source>
        <dbReference type="ARBA" id="ARBA00023136"/>
    </source>
</evidence>
<proteinExistence type="inferred from homology"/>
<dbReference type="EMBL" id="NBCO01000004">
    <property type="protein sequence ID" value="ORC92121.1"/>
    <property type="molecule type" value="Genomic_DNA"/>
</dbReference>
<dbReference type="PANTHER" id="PTHR10926">
    <property type="entry name" value="CELL CYCLE CONTROL PROTEIN 50"/>
    <property type="match status" value="1"/>
</dbReference>
<keyword evidence="9" id="KW-1185">Reference proteome</keyword>
<dbReference type="PIRSF" id="PIRSF015840">
    <property type="entry name" value="DUF284_TM_euk"/>
    <property type="match status" value="1"/>
</dbReference>
<evidence type="ECO:0008006" key="10">
    <source>
        <dbReference type="Google" id="ProtNLM"/>
    </source>
</evidence>
<feature type="transmembrane region" description="Helical" evidence="7">
    <location>
        <begin position="362"/>
        <end position="383"/>
    </location>
</feature>